<accession>A0AC34R545</accession>
<reference evidence="2" key="1">
    <citation type="submission" date="2022-11" db="UniProtKB">
        <authorList>
            <consortium name="WormBaseParasite"/>
        </authorList>
    </citation>
    <scope>IDENTIFICATION</scope>
</reference>
<evidence type="ECO:0000313" key="2">
    <source>
        <dbReference type="WBParaSite" id="JU765_v2.g3430.t1"/>
    </source>
</evidence>
<dbReference type="Proteomes" id="UP000887576">
    <property type="component" value="Unplaced"/>
</dbReference>
<proteinExistence type="predicted"/>
<organism evidence="1 2">
    <name type="scientific">Panagrolaimus sp. JU765</name>
    <dbReference type="NCBI Taxonomy" id="591449"/>
    <lineage>
        <taxon>Eukaryota</taxon>
        <taxon>Metazoa</taxon>
        <taxon>Ecdysozoa</taxon>
        <taxon>Nematoda</taxon>
        <taxon>Chromadorea</taxon>
        <taxon>Rhabditida</taxon>
        <taxon>Tylenchina</taxon>
        <taxon>Panagrolaimomorpha</taxon>
        <taxon>Panagrolaimoidea</taxon>
        <taxon>Panagrolaimidae</taxon>
        <taxon>Panagrolaimus</taxon>
    </lineage>
</organism>
<sequence length="200" mass="23882">MFLRTCLIFLSARLERMSTLTREVAEKLYDLDDEPLEKELESKPLEFFKDAKDVLPEPVAEKFYNAGFKKRWTASEESAKNVETRMGKMNLPDRSVAEDRFEILAELLDKICQAYEIFDEHEHRKIPFSHRLVLESRLMMAVRDGLDLITATLDDWNKIGEDRDAASIERQELRYEIRYRDMIYTEVHERFLKSYLEMDW</sequence>
<evidence type="ECO:0000313" key="1">
    <source>
        <dbReference type="Proteomes" id="UP000887576"/>
    </source>
</evidence>
<protein>
    <submittedName>
        <fullName evidence="2">Uncharacterized protein</fullName>
    </submittedName>
</protein>
<dbReference type="WBParaSite" id="JU765_v2.g3430.t1">
    <property type="protein sequence ID" value="JU765_v2.g3430.t1"/>
    <property type="gene ID" value="JU765_v2.g3430"/>
</dbReference>
<name>A0AC34R545_9BILA</name>